<accession>A0AAV6JEM4</accession>
<reference evidence="2" key="1">
    <citation type="submission" date="2020-08" db="EMBL/GenBank/DDBJ databases">
        <title>Plant Genome Project.</title>
        <authorList>
            <person name="Zhang R.-G."/>
        </authorList>
    </citation>
    <scope>NUCLEOTIDE SEQUENCE</scope>
    <source>
        <strain evidence="2">WSP0</strain>
        <tissue evidence="2">Leaf</tissue>
    </source>
</reference>
<dbReference type="AlphaFoldDB" id="A0AAV6JEM4"/>
<dbReference type="Proteomes" id="UP000823749">
    <property type="component" value="Chromosome 7"/>
</dbReference>
<feature type="domain" description="Late embryogenesis abundant protein LEA-2 subgroup" evidence="1">
    <location>
        <begin position="69"/>
        <end position="166"/>
    </location>
</feature>
<proteinExistence type="predicted"/>
<evidence type="ECO:0000313" key="2">
    <source>
        <dbReference type="EMBL" id="KAG5538292.1"/>
    </source>
</evidence>
<dbReference type="SUPFAM" id="SSF117070">
    <property type="entry name" value="LEA14-like"/>
    <property type="match status" value="1"/>
</dbReference>
<dbReference type="EMBL" id="JACTNZ010000007">
    <property type="protein sequence ID" value="KAG5538292.1"/>
    <property type="molecule type" value="Genomic_DNA"/>
</dbReference>
<evidence type="ECO:0000313" key="3">
    <source>
        <dbReference type="Proteomes" id="UP000823749"/>
    </source>
</evidence>
<organism evidence="2 3">
    <name type="scientific">Rhododendron griersonianum</name>
    <dbReference type="NCBI Taxonomy" id="479676"/>
    <lineage>
        <taxon>Eukaryota</taxon>
        <taxon>Viridiplantae</taxon>
        <taxon>Streptophyta</taxon>
        <taxon>Embryophyta</taxon>
        <taxon>Tracheophyta</taxon>
        <taxon>Spermatophyta</taxon>
        <taxon>Magnoliopsida</taxon>
        <taxon>eudicotyledons</taxon>
        <taxon>Gunneridae</taxon>
        <taxon>Pentapetalae</taxon>
        <taxon>asterids</taxon>
        <taxon>Ericales</taxon>
        <taxon>Ericaceae</taxon>
        <taxon>Ericoideae</taxon>
        <taxon>Rhodoreae</taxon>
        <taxon>Rhododendron</taxon>
    </lineage>
</organism>
<comment type="caution">
    <text evidence="2">The sequence shown here is derived from an EMBL/GenBank/DDBJ whole genome shotgun (WGS) entry which is preliminary data.</text>
</comment>
<gene>
    <name evidence="2" type="ORF">RHGRI_019027</name>
</gene>
<keyword evidence="3" id="KW-1185">Reference proteome</keyword>
<protein>
    <recommendedName>
        <fullName evidence="1">Late embryogenesis abundant protein LEA-2 subgroup domain-containing protein</fullName>
    </recommendedName>
</protein>
<sequence>MCQTLGSKADGSSEGGVTCGGDSTKGKCGLMTKVRDWKGKKLKNIPYPEDPRVEFEGFTLSQGLIFKAHFSVYNPLAFGIPKWKSAHYTLKFPNSDREIANGKVPSKWLRGKKKTTVDVTINVSLNDLGDKLQEIMLQTIIDGHLKVKLALKITFGFPIIGESCPIKTQFPIDVPVSEVLDKCLSPALYKLVQVVLDTIEGNKKNMPKALSEILEALTHYYDDQKKALDHVADDWQKNWEQINNTVQIVDGWIEKGQEIVGKGQEIVDDWREKIYKGPGRIKNRSAEK</sequence>
<dbReference type="InterPro" id="IPR004864">
    <property type="entry name" value="LEA_2"/>
</dbReference>
<dbReference type="Gene3D" id="2.60.40.1820">
    <property type="match status" value="1"/>
</dbReference>
<name>A0AAV6JEM4_9ERIC</name>
<dbReference type="Pfam" id="PF03168">
    <property type="entry name" value="LEA_2"/>
    <property type="match status" value="1"/>
</dbReference>
<evidence type="ECO:0000259" key="1">
    <source>
        <dbReference type="Pfam" id="PF03168"/>
    </source>
</evidence>